<reference evidence="1" key="2">
    <citation type="submission" date="2022-06" db="UniProtKB">
        <authorList>
            <consortium name="EnsemblMetazoa"/>
        </authorList>
    </citation>
    <scope>IDENTIFICATION</scope>
    <source>
        <strain evidence="1">PS312</strain>
    </source>
</reference>
<evidence type="ECO:0000313" key="2">
    <source>
        <dbReference type="Proteomes" id="UP000005239"/>
    </source>
</evidence>
<proteinExistence type="predicted"/>
<dbReference type="AlphaFoldDB" id="A0A2A6CK16"/>
<keyword evidence="2" id="KW-1185">Reference proteome</keyword>
<dbReference type="EnsemblMetazoa" id="PPA41347.1">
    <property type="protein sequence ID" value="PPA41347.1"/>
    <property type="gene ID" value="WBGene00279716"/>
</dbReference>
<accession>A0A8R1UXM7</accession>
<protein>
    <submittedName>
        <fullName evidence="1">Uncharacterized protein</fullName>
    </submittedName>
</protein>
<accession>A0A2A6CK16</accession>
<evidence type="ECO:0000313" key="1">
    <source>
        <dbReference type="EnsemblMetazoa" id="PPA41347.1"/>
    </source>
</evidence>
<reference evidence="2" key="1">
    <citation type="journal article" date="2008" name="Nat. Genet.">
        <title>The Pristionchus pacificus genome provides a unique perspective on nematode lifestyle and parasitism.</title>
        <authorList>
            <person name="Dieterich C."/>
            <person name="Clifton S.W."/>
            <person name="Schuster L.N."/>
            <person name="Chinwalla A."/>
            <person name="Delehaunty K."/>
            <person name="Dinkelacker I."/>
            <person name="Fulton L."/>
            <person name="Fulton R."/>
            <person name="Godfrey J."/>
            <person name="Minx P."/>
            <person name="Mitreva M."/>
            <person name="Roeseler W."/>
            <person name="Tian H."/>
            <person name="Witte H."/>
            <person name="Yang S.P."/>
            <person name="Wilson R.K."/>
            <person name="Sommer R.J."/>
        </authorList>
    </citation>
    <scope>NUCLEOTIDE SEQUENCE [LARGE SCALE GENOMIC DNA]</scope>
    <source>
        <strain evidence="2">PS312</strain>
    </source>
</reference>
<name>A0A2A6CK16_PRIPA</name>
<gene>
    <name evidence="1" type="primary">WBGene00279716</name>
</gene>
<dbReference type="Proteomes" id="UP000005239">
    <property type="component" value="Unassembled WGS sequence"/>
</dbReference>
<sequence>MTSVRMFESKMGGVRVVIEERPKKILLVTDKQIEWAKRYGDRVLCLDDTFNVTIYDLRLCILAVMDDVDRTLPIGFFFSSTMTEMDVRWCLEICTESSIPRFLRALLNFLEWLDSEGHHEFLSYIRTYYLGHSRLREWAPCYSVFLTLESIGGAAPSERARSAVDRDDEERRQRSKLESLLNESRIALQSIQKSNLEDGNKFLEELDALITSHRRSIKSSDLARRLPIVPGRPSNVVPIRAPSGLKKRADVRRERHLAAPPVLPVRFESDKLESELCAICHSKYPPNQGDEAVDENQQQPEFPWHYCEKICKLWMHDACIAEKHPNIDKCYTCNRVF</sequence>
<organism evidence="1 2">
    <name type="scientific">Pristionchus pacificus</name>
    <name type="common">Parasitic nematode worm</name>
    <dbReference type="NCBI Taxonomy" id="54126"/>
    <lineage>
        <taxon>Eukaryota</taxon>
        <taxon>Metazoa</taxon>
        <taxon>Ecdysozoa</taxon>
        <taxon>Nematoda</taxon>
        <taxon>Chromadorea</taxon>
        <taxon>Rhabditida</taxon>
        <taxon>Rhabditina</taxon>
        <taxon>Diplogasteromorpha</taxon>
        <taxon>Diplogasteroidea</taxon>
        <taxon>Neodiplogasteridae</taxon>
        <taxon>Pristionchus</taxon>
    </lineage>
</organism>